<dbReference type="InterPro" id="IPR036047">
    <property type="entry name" value="F-box-like_dom_sf"/>
</dbReference>
<dbReference type="Proteomes" id="UP001054889">
    <property type="component" value="Unassembled WGS sequence"/>
</dbReference>
<dbReference type="AlphaFoldDB" id="A0AAV5EPI8"/>
<feature type="domain" description="F-box" evidence="1">
    <location>
        <begin position="19"/>
        <end position="57"/>
    </location>
</feature>
<accession>A0AAV5EPI8</accession>
<dbReference type="EMBL" id="BQKI01000077">
    <property type="protein sequence ID" value="GJN24372.1"/>
    <property type="molecule type" value="Genomic_DNA"/>
</dbReference>
<dbReference type="PANTHER" id="PTHR32133:SF327">
    <property type="entry name" value="F-BOX DOMAIN-CONTAINING PROTEIN"/>
    <property type="match status" value="1"/>
</dbReference>
<evidence type="ECO:0000259" key="1">
    <source>
        <dbReference type="Pfam" id="PF00646"/>
    </source>
</evidence>
<evidence type="ECO:0000313" key="2">
    <source>
        <dbReference type="EMBL" id="GJN24372.1"/>
    </source>
</evidence>
<dbReference type="SUPFAM" id="SSF81383">
    <property type="entry name" value="F-box domain"/>
    <property type="match status" value="1"/>
</dbReference>
<gene>
    <name evidence="2" type="primary">gb12110</name>
    <name evidence="2" type="ORF">PR202_gb12110</name>
</gene>
<keyword evidence="3" id="KW-1185">Reference proteome</keyword>
<protein>
    <recommendedName>
        <fullName evidence="1">F-box domain-containing protein</fullName>
    </recommendedName>
</protein>
<comment type="caution">
    <text evidence="2">The sequence shown here is derived from an EMBL/GenBank/DDBJ whole genome shotgun (WGS) entry which is preliminary data.</text>
</comment>
<dbReference type="Gene3D" id="1.20.1280.50">
    <property type="match status" value="1"/>
</dbReference>
<reference evidence="2" key="1">
    <citation type="journal article" date="2018" name="DNA Res.">
        <title>Multiple hybrid de novo genome assembly of finger millet, an orphan allotetraploid crop.</title>
        <authorList>
            <person name="Hatakeyama M."/>
            <person name="Aluri S."/>
            <person name="Balachadran M.T."/>
            <person name="Sivarajan S.R."/>
            <person name="Patrignani A."/>
            <person name="Gruter S."/>
            <person name="Poveda L."/>
            <person name="Shimizu-Inatsugi R."/>
            <person name="Baeten J."/>
            <person name="Francoijs K.J."/>
            <person name="Nataraja K.N."/>
            <person name="Reddy Y.A.N."/>
            <person name="Phadnis S."/>
            <person name="Ravikumar R.L."/>
            <person name="Schlapbach R."/>
            <person name="Sreeman S.M."/>
            <person name="Shimizu K.K."/>
        </authorList>
    </citation>
    <scope>NUCLEOTIDE SEQUENCE</scope>
</reference>
<proteinExistence type="predicted"/>
<organism evidence="2 3">
    <name type="scientific">Eleusine coracana subsp. coracana</name>
    <dbReference type="NCBI Taxonomy" id="191504"/>
    <lineage>
        <taxon>Eukaryota</taxon>
        <taxon>Viridiplantae</taxon>
        <taxon>Streptophyta</taxon>
        <taxon>Embryophyta</taxon>
        <taxon>Tracheophyta</taxon>
        <taxon>Spermatophyta</taxon>
        <taxon>Magnoliopsida</taxon>
        <taxon>Liliopsida</taxon>
        <taxon>Poales</taxon>
        <taxon>Poaceae</taxon>
        <taxon>PACMAD clade</taxon>
        <taxon>Chloridoideae</taxon>
        <taxon>Cynodonteae</taxon>
        <taxon>Eleusininae</taxon>
        <taxon>Eleusine</taxon>
    </lineage>
</organism>
<dbReference type="PANTHER" id="PTHR32133">
    <property type="entry name" value="OS07G0120400 PROTEIN"/>
    <property type="match status" value="1"/>
</dbReference>
<reference evidence="2" key="2">
    <citation type="submission" date="2021-12" db="EMBL/GenBank/DDBJ databases">
        <title>Resequencing data analysis of finger millet.</title>
        <authorList>
            <person name="Hatakeyama M."/>
            <person name="Aluri S."/>
            <person name="Balachadran M.T."/>
            <person name="Sivarajan S.R."/>
            <person name="Poveda L."/>
            <person name="Shimizu-Inatsugi R."/>
            <person name="Schlapbach R."/>
            <person name="Sreeman S.M."/>
            <person name="Shimizu K.K."/>
        </authorList>
    </citation>
    <scope>NUCLEOTIDE SEQUENCE</scope>
</reference>
<evidence type="ECO:0000313" key="3">
    <source>
        <dbReference type="Proteomes" id="UP001054889"/>
    </source>
</evidence>
<dbReference type="Pfam" id="PF00646">
    <property type="entry name" value="F-box"/>
    <property type="match status" value="1"/>
</dbReference>
<name>A0AAV5EPI8_ELECO</name>
<sequence length="432" mass="48188">MALSRPRRPSPPPPALMLDELVEEILLRLPPDEPAYLVHAALVCKPWRRILSDAGFRRRYIELHRSPPLLGYIHTNLTTCSPRFISTSTMASLPFSPLTTINSWRVLDCRHGRVLIKNYDQLGLIVWDPTTGHQHHLNMINYVYRYFEIGAVLCAVDGCDHLDCHGGPFRVVSVGMDVDAGPYGTEDGVVRVTLYSSETCEWSNRSYINIHPYNLEVQRPSLLIGDALYFPLEYGFSVLKYDLNTHALSIVDSPPVFGAVVTTAEDGGLGFISMLGDSIYTWSLLCATAEIGIEWEKAQQFVMELGTLLPSDPYRPSRIVCSVEGTDTIFINLGSTRSLTEPLPEQSHHLLPSAHASPCRPLQPCRSRCVKHSSQRCYRFTASLSEELPPHVVLPHSVSPYTPASGCTLACCIAQRRRPEHSPPERSLPAMT</sequence>
<dbReference type="InterPro" id="IPR001810">
    <property type="entry name" value="F-box_dom"/>
</dbReference>